<dbReference type="SMART" id="SM00530">
    <property type="entry name" value="HTH_XRE"/>
    <property type="match status" value="1"/>
</dbReference>
<dbReference type="SUPFAM" id="SSF48452">
    <property type="entry name" value="TPR-like"/>
    <property type="match status" value="1"/>
</dbReference>
<dbReference type="EMBL" id="CP001874">
    <property type="protein sequence ID" value="ADG89741.1"/>
    <property type="molecule type" value="Genomic_DNA"/>
</dbReference>
<organism evidence="2 3">
    <name type="scientific">Thermobispora bispora (strain ATCC 19993 / DSM 43833 / CBS 139.67 / JCM 10125 / KCTC 9307 / NBRC 14880 / R51)</name>
    <dbReference type="NCBI Taxonomy" id="469371"/>
    <lineage>
        <taxon>Bacteria</taxon>
        <taxon>Bacillati</taxon>
        <taxon>Actinomycetota</taxon>
        <taxon>Actinomycetes</taxon>
        <taxon>Streptosporangiales</taxon>
        <taxon>Streptosporangiaceae</taxon>
        <taxon>Thermobispora</taxon>
    </lineage>
</organism>
<dbReference type="InterPro" id="IPR001387">
    <property type="entry name" value="Cro/C1-type_HTH"/>
</dbReference>
<dbReference type="CDD" id="cd00093">
    <property type="entry name" value="HTH_XRE"/>
    <property type="match status" value="1"/>
</dbReference>
<dbReference type="Gene3D" id="1.25.40.10">
    <property type="entry name" value="Tetratricopeptide repeat domain"/>
    <property type="match status" value="1"/>
</dbReference>
<dbReference type="PROSITE" id="PS50943">
    <property type="entry name" value="HTH_CROC1"/>
    <property type="match status" value="1"/>
</dbReference>
<dbReference type="Gene3D" id="1.10.260.40">
    <property type="entry name" value="lambda repressor-like DNA-binding domains"/>
    <property type="match status" value="1"/>
</dbReference>
<dbReference type="SUPFAM" id="SSF47413">
    <property type="entry name" value="lambda repressor-like DNA-binding domains"/>
    <property type="match status" value="1"/>
</dbReference>
<reference evidence="2 3" key="1">
    <citation type="submission" date="2010-01" db="EMBL/GenBank/DDBJ databases">
        <title>The complete genome of Thermobispora bispora DSM 43833.</title>
        <authorList>
            <consortium name="US DOE Joint Genome Institute (JGI-PGF)"/>
            <person name="Lucas S."/>
            <person name="Copeland A."/>
            <person name="Lapidus A."/>
            <person name="Glavina del Rio T."/>
            <person name="Dalin E."/>
            <person name="Tice H."/>
            <person name="Bruce D."/>
            <person name="Goodwin L."/>
            <person name="Pitluck S."/>
            <person name="Kyrpides N."/>
            <person name="Mavromatis K."/>
            <person name="Ivanova N."/>
            <person name="Mikhailova N."/>
            <person name="Chertkov O."/>
            <person name="Brettin T."/>
            <person name="Detter J.C."/>
            <person name="Han C."/>
            <person name="Larimer F."/>
            <person name="Land M."/>
            <person name="Hauser L."/>
            <person name="Markowitz V."/>
            <person name="Cheng J.-F."/>
            <person name="Hugenholtz P."/>
            <person name="Woyke T."/>
            <person name="Wu D."/>
            <person name="Jando M."/>
            <person name="Schneider S."/>
            <person name="Klenk H.-P."/>
            <person name="Eisen J.A."/>
        </authorList>
    </citation>
    <scope>NUCLEOTIDE SEQUENCE [LARGE SCALE GENOMIC DNA]</scope>
    <source>
        <strain evidence="3">ATCC 19993 / DSM 43833 / CBS 139.67 / JCM 10125 / KCTC 9307 / NBRC 14880 / R51</strain>
    </source>
</reference>
<dbReference type="KEGG" id="tbi:Tbis_3045"/>
<evidence type="ECO:0000313" key="2">
    <source>
        <dbReference type="EMBL" id="ADG89741.1"/>
    </source>
</evidence>
<dbReference type="HOGENOM" id="CLU_033540_0_1_11"/>
<protein>
    <submittedName>
        <fullName evidence="2">Transcriptional regulator, XRE family</fullName>
    </submittedName>
</protein>
<dbReference type="RefSeq" id="WP_013133274.1">
    <property type="nucleotide sequence ID" value="NC_014165.1"/>
</dbReference>
<dbReference type="STRING" id="469371.Tbis_3045"/>
<evidence type="ECO:0000259" key="1">
    <source>
        <dbReference type="PROSITE" id="PS50943"/>
    </source>
</evidence>
<keyword evidence="3" id="KW-1185">Reference proteome</keyword>
<evidence type="ECO:0000313" key="3">
    <source>
        <dbReference type="Proteomes" id="UP000006640"/>
    </source>
</evidence>
<dbReference type="Pfam" id="PF01381">
    <property type="entry name" value="HTH_3"/>
    <property type="match status" value="1"/>
</dbReference>
<dbReference type="GO" id="GO:0003677">
    <property type="term" value="F:DNA binding"/>
    <property type="evidence" value="ECO:0007669"/>
    <property type="project" value="InterPro"/>
</dbReference>
<dbReference type="OrthoDB" id="3210663at2"/>
<dbReference type="AlphaFoldDB" id="D6Y7N0"/>
<feature type="domain" description="HTH cro/C1-type" evidence="1">
    <location>
        <begin position="11"/>
        <end position="64"/>
    </location>
</feature>
<gene>
    <name evidence="2" type="ordered locus">Tbis_3045</name>
</gene>
<proteinExistence type="predicted"/>
<sequence length="406" mass="44285">MTGYDDPGAQLRALRQQLGWSQEELANRAGLSTGVIKKIEGGGTARMETLRALARALGVHTVWFVRPGSPAPTVDNGNDAVLADMRAAILPPVGLDGRPLGTADHDDVHLPRLADAATEANHIYHADRYDDLARLLPGLIQSAHYHVSALDGPDHQRARRVRSALLGLAGRYLIQVRAHDLAMTALQRAAEDAAAIGDTPLAAAAVTCQAWAMLRQGRFAEVENLCARTADTVEPRMSKATPDELAAWGWLLMRASSAAIRNNRSEEASEYLALAETAATRLGREHDLAGQYRFGPVTVALLHPENAMIEGRPDLALQALTRIPKGAGRTNPSSWNRASLERARALVRVGDLDKATEVLTRLRRQHGQWLRYQQAARDVTTELVQARTRPLTPAQRDLVDFLNLTI</sequence>
<dbReference type="Proteomes" id="UP000006640">
    <property type="component" value="Chromosome"/>
</dbReference>
<dbReference type="InterPro" id="IPR010982">
    <property type="entry name" value="Lambda_DNA-bd_dom_sf"/>
</dbReference>
<accession>D6Y7N0</accession>
<name>D6Y7N0_THEBD</name>
<dbReference type="eggNOG" id="COG1396">
    <property type="taxonomic scope" value="Bacteria"/>
</dbReference>
<dbReference type="InterPro" id="IPR011990">
    <property type="entry name" value="TPR-like_helical_dom_sf"/>
</dbReference>